<organism evidence="1 2">
    <name type="scientific">Aaosphaeria arxii CBS 175.79</name>
    <dbReference type="NCBI Taxonomy" id="1450172"/>
    <lineage>
        <taxon>Eukaryota</taxon>
        <taxon>Fungi</taxon>
        <taxon>Dikarya</taxon>
        <taxon>Ascomycota</taxon>
        <taxon>Pezizomycotina</taxon>
        <taxon>Dothideomycetes</taxon>
        <taxon>Pleosporomycetidae</taxon>
        <taxon>Pleosporales</taxon>
        <taxon>Pleosporales incertae sedis</taxon>
        <taxon>Aaosphaeria</taxon>
    </lineage>
</organism>
<sequence length="164" mass="18652">MWSVNSYSSASNKGANNRTYEFIHSTPDVHRCPKGIPACWSFPLWWRLCKCRNLTRVMVDRNPTRLYPVFDGSSEVFVGCVHVHTCGGGGMHPIVNSCILHCGIADAAKLLLRPFLFSRKYIIHSPQFLFLQHRVLTIMFIIFLNLVPTGRKLLLGQVVLHTEL</sequence>
<dbReference type="GeneID" id="54279432"/>
<reference evidence="1" key="1">
    <citation type="journal article" date="2020" name="Stud. Mycol.">
        <title>101 Dothideomycetes genomes: a test case for predicting lifestyles and emergence of pathogens.</title>
        <authorList>
            <person name="Haridas S."/>
            <person name="Albert R."/>
            <person name="Binder M."/>
            <person name="Bloem J."/>
            <person name="Labutti K."/>
            <person name="Salamov A."/>
            <person name="Andreopoulos B."/>
            <person name="Baker S."/>
            <person name="Barry K."/>
            <person name="Bills G."/>
            <person name="Bluhm B."/>
            <person name="Cannon C."/>
            <person name="Castanera R."/>
            <person name="Culley D."/>
            <person name="Daum C."/>
            <person name="Ezra D."/>
            <person name="Gonzalez J."/>
            <person name="Henrissat B."/>
            <person name="Kuo A."/>
            <person name="Liang C."/>
            <person name="Lipzen A."/>
            <person name="Lutzoni F."/>
            <person name="Magnuson J."/>
            <person name="Mondo S."/>
            <person name="Nolan M."/>
            <person name="Ohm R."/>
            <person name="Pangilinan J."/>
            <person name="Park H.-J."/>
            <person name="Ramirez L."/>
            <person name="Alfaro M."/>
            <person name="Sun H."/>
            <person name="Tritt A."/>
            <person name="Yoshinaga Y."/>
            <person name="Zwiers L.-H."/>
            <person name="Turgeon B."/>
            <person name="Goodwin S."/>
            <person name="Spatafora J."/>
            <person name="Crous P."/>
            <person name="Grigoriev I."/>
        </authorList>
    </citation>
    <scope>NUCLEOTIDE SEQUENCE</scope>
    <source>
        <strain evidence="1">CBS 175.79</strain>
    </source>
</reference>
<protein>
    <submittedName>
        <fullName evidence="1">Uncharacterized protein</fullName>
    </submittedName>
</protein>
<keyword evidence="2" id="KW-1185">Reference proteome</keyword>
<name>A0A6A5XP97_9PLEO</name>
<proteinExistence type="predicted"/>
<dbReference type="Proteomes" id="UP000799778">
    <property type="component" value="Unassembled WGS sequence"/>
</dbReference>
<dbReference type="RefSeq" id="XP_033383006.1">
    <property type="nucleotide sequence ID" value="XM_033522035.1"/>
</dbReference>
<evidence type="ECO:0000313" key="1">
    <source>
        <dbReference type="EMBL" id="KAF2014667.1"/>
    </source>
</evidence>
<gene>
    <name evidence="1" type="ORF">BU24DRAFT_219247</name>
</gene>
<accession>A0A6A5XP97</accession>
<dbReference type="EMBL" id="ML978070">
    <property type="protein sequence ID" value="KAF2014667.1"/>
    <property type="molecule type" value="Genomic_DNA"/>
</dbReference>
<evidence type="ECO:0000313" key="2">
    <source>
        <dbReference type="Proteomes" id="UP000799778"/>
    </source>
</evidence>
<dbReference type="AlphaFoldDB" id="A0A6A5XP97"/>